<feature type="compositionally biased region" description="Low complexity" evidence="2">
    <location>
        <begin position="773"/>
        <end position="787"/>
    </location>
</feature>
<dbReference type="Proteomes" id="UP000006039">
    <property type="component" value="Unassembled WGS sequence"/>
</dbReference>
<name>J3NFY6_GAET3</name>
<sequence>MAAADGDCKEPTGVDNAGEEHAENRSVCSRSTDSSESGPLNIEFGPTVRRKMTFVEYEPESNKDDRSTLPSRMMGKNTHGSGSISISIPSSNSSETSSSGSNRYLSPSRSPRPGPPLRRTEPQDLNSIMAALHGAMDTCVGVLVSREKTALLDAIEKLKAFAEDQEGKHTSLVQSLGYSESMLEKLGERAAESLAKETSLKMQVASLEQEKDGYWACMSDLREGQKESKRQIDYFRMQNLGAEALESARLEVVATEKLKVSEAEKEEMKAEIERLRREIKVTKIDLDAVKNQGVLGSSSPGLSLASQIMAENEKLKEDVYALTKDLAEVQKAHDTLLDDIDQESLNSGGDGDSSDMVSSKLSLVRNRVSQLEAARRDIVLRMTYAQLAVNGAVRDGDAAMERQKRDEERKLSVLADMQKAALDECTSLQQQVESDLERMEDLESNVSDSRARLARLSRGSDAFKTTEKNMVDLRVDVRRLNTQCLERLQAMGKLLDEAGSEAHIELMAAHESIGDLRALNGRLERENAVLKTRAARNDPLALRFEQDQKELEARARELEEEHLERRQALEVRYREGEVRLKKCQEELLRLREELDGVRRAFDDTALKLRRREMRDNDDGSSPDVDDGNSPSPYADDDGPDARDREVMIAMRAAVATRAAVVDEFRERVSRLEAVNDALTALLGDSANHQAADLAVPLLGTHEQEYRELERHVEPRGAEVFLDVMRRRADILDGRGAAGPLTIGEGQLVATWLELLRAKVLFGHKYRARLWEATSTSTSNSNTTTTTTGDDDGQGSSAAALAWDPFVEADALVRRFESVYEVIPGLPRAGLAGLRLLRAQVALDYLGGDAEQTAKAFGALGLRADGGVGQCPPSSDAALLRATLGWAKRVEQLEERRRRWRAGDKPACQEPRGPCGCRLRAAF</sequence>
<dbReference type="eggNOG" id="ENOG502RN17">
    <property type="taxonomic scope" value="Eukaryota"/>
</dbReference>
<reference evidence="4" key="4">
    <citation type="journal article" date="2015" name="G3 (Bethesda)">
        <title>Genome sequences of three phytopathogenic species of the Magnaporthaceae family of fungi.</title>
        <authorList>
            <person name="Okagaki L.H."/>
            <person name="Nunes C.C."/>
            <person name="Sailsbery J."/>
            <person name="Clay B."/>
            <person name="Brown D."/>
            <person name="John T."/>
            <person name="Oh Y."/>
            <person name="Young N."/>
            <person name="Fitzgerald M."/>
            <person name="Haas B.J."/>
            <person name="Zeng Q."/>
            <person name="Young S."/>
            <person name="Adiconis X."/>
            <person name="Fan L."/>
            <person name="Levin J.Z."/>
            <person name="Mitchell T.K."/>
            <person name="Okubara P.A."/>
            <person name="Farman M.L."/>
            <person name="Kohn L.M."/>
            <person name="Birren B."/>
            <person name="Ma L.-J."/>
            <person name="Dean R.A."/>
        </authorList>
    </citation>
    <scope>NUCLEOTIDE SEQUENCE</scope>
    <source>
        <strain evidence="4">R3-111a-1</strain>
    </source>
</reference>
<reference evidence="3" key="3">
    <citation type="submission" date="2010-09" db="EMBL/GenBank/DDBJ databases">
        <title>Annotation of Gaeumannomyces graminis var. tritici R3-111a-1.</title>
        <authorList>
            <consortium name="The Broad Institute Genome Sequencing Platform"/>
            <person name="Ma L.-J."/>
            <person name="Dead R."/>
            <person name="Young S.K."/>
            <person name="Zeng Q."/>
            <person name="Gargeya S."/>
            <person name="Fitzgerald M."/>
            <person name="Haas B."/>
            <person name="Abouelleil A."/>
            <person name="Alvarado L."/>
            <person name="Arachchi H.M."/>
            <person name="Berlin A."/>
            <person name="Brown A."/>
            <person name="Chapman S.B."/>
            <person name="Chen Z."/>
            <person name="Dunbar C."/>
            <person name="Freedman E."/>
            <person name="Gearin G."/>
            <person name="Gellesch M."/>
            <person name="Goldberg J."/>
            <person name="Griggs A."/>
            <person name="Gujja S."/>
            <person name="Heiman D."/>
            <person name="Howarth C."/>
            <person name="Larson L."/>
            <person name="Lui A."/>
            <person name="MacDonald P.J.P."/>
            <person name="Mehta T."/>
            <person name="Montmayeur A."/>
            <person name="Murphy C."/>
            <person name="Neiman D."/>
            <person name="Pearson M."/>
            <person name="Priest M."/>
            <person name="Roberts A."/>
            <person name="Saif S."/>
            <person name="Shea T."/>
            <person name="Shenoy N."/>
            <person name="Sisk P."/>
            <person name="Stolte C."/>
            <person name="Sykes S."/>
            <person name="Yandava C."/>
            <person name="Wortman J."/>
            <person name="Nusbaum C."/>
            <person name="Birren B."/>
        </authorList>
    </citation>
    <scope>NUCLEOTIDE SEQUENCE</scope>
    <source>
        <strain evidence="3">R3-111a-1</strain>
    </source>
</reference>
<dbReference type="AlphaFoldDB" id="J3NFY6"/>
<evidence type="ECO:0000256" key="2">
    <source>
        <dbReference type="SAM" id="MobiDB-lite"/>
    </source>
</evidence>
<dbReference type="OrthoDB" id="10678688at2759"/>
<feature type="compositionally biased region" description="Basic and acidic residues" evidence="2">
    <location>
        <begin position="1"/>
        <end position="24"/>
    </location>
</feature>
<gene>
    <name evidence="4" type="primary">20340637</name>
    <name evidence="3" type="ORF">GGTG_00179</name>
</gene>
<dbReference type="VEuPathDB" id="FungiDB:GGTG_00179"/>
<proteinExistence type="predicted"/>
<feature type="compositionally biased region" description="Low complexity" evidence="2">
    <location>
        <begin position="80"/>
        <end position="109"/>
    </location>
</feature>
<evidence type="ECO:0000256" key="1">
    <source>
        <dbReference type="SAM" id="Coils"/>
    </source>
</evidence>
<dbReference type="GeneID" id="20340637"/>
<feature type="coiled-coil region" evidence="1">
    <location>
        <begin position="253"/>
        <end position="332"/>
    </location>
</feature>
<evidence type="ECO:0000313" key="4">
    <source>
        <dbReference type="EnsemblFungi" id="EJT80176"/>
    </source>
</evidence>
<organism evidence="3">
    <name type="scientific">Gaeumannomyces tritici (strain R3-111a-1)</name>
    <name type="common">Wheat and barley take-all root rot fungus</name>
    <name type="synonym">Gaeumannomyces graminis var. tritici</name>
    <dbReference type="NCBI Taxonomy" id="644352"/>
    <lineage>
        <taxon>Eukaryota</taxon>
        <taxon>Fungi</taxon>
        <taxon>Dikarya</taxon>
        <taxon>Ascomycota</taxon>
        <taxon>Pezizomycotina</taxon>
        <taxon>Sordariomycetes</taxon>
        <taxon>Sordariomycetidae</taxon>
        <taxon>Magnaporthales</taxon>
        <taxon>Magnaporthaceae</taxon>
        <taxon>Gaeumannomyces</taxon>
    </lineage>
</organism>
<feature type="coiled-coil region" evidence="1">
    <location>
        <begin position="541"/>
        <end position="600"/>
    </location>
</feature>
<dbReference type="EnsemblFungi" id="EJT80176">
    <property type="protein sequence ID" value="EJT80176"/>
    <property type="gene ID" value="GGTG_00179"/>
</dbReference>
<evidence type="ECO:0000313" key="5">
    <source>
        <dbReference type="Proteomes" id="UP000006039"/>
    </source>
</evidence>
<feature type="region of interest" description="Disordered" evidence="2">
    <location>
        <begin position="1"/>
        <end position="121"/>
    </location>
</feature>
<dbReference type="EMBL" id="GL385395">
    <property type="protein sequence ID" value="EJT80176.1"/>
    <property type="molecule type" value="Genomic_DNA"/>
</dbReference>
<dbReference type="RefSeq" id="XP_009216185.1">
    <property type="nucleotide sequence ID" value="XM_009217921.1"/>
</dbReference>
<keyword evidence="1" id="KW-0175">Coiled coil</keyword>
<reference evidence="5" key="1">
    <citation type="submission" date="2010-07" db="EMBL/GenBank/DDBJ databases">
        <title>The genome sequence of Gaeumannomyces graminis var. tritici strain R3-111a-1.</title>
        <authorList>
            <consortium name="The Broad Institute Genome Sequencing Platform"/>
            <person name="Ma L.-J."/>
            <person name="Dead R."/>
            <person name="Young S."/>
            <person name="Zeng Q."/>
            <person name="Koehrsen M."/>
            <person name="Alvarado L."/>
            <person name="Berlin A."/>
            <person name="Chapman S.B."/>
            <person name="Chen Z."/>
            <person name="Freedman E."/>
            <person name="Gellesch M."/>
            <person name="Goldberg J."/>
            <person name="Griggs A."/>
            <person name="Gujja S."/>
            <person name="Heilman E.R."/>
            <person name="Heiman D."/>
            <person name="Hepburn T."/>
            <person name="Howarth C."/>
            <person name="Jen D."/>
            <person name="Larson L."/>
            <person name="Mehta T."/>
            <person name="Neiman D."/>
            <person name="Pearson M."/>
            <person name="Roberts A."/>
            <person name="Saif S."/>
            <person name="Shea T."/>
            <person name="Shenoy N."/>
            <person name="Sisk P."/>
            <person name="Stolte C."/>
            <person name="Sykes S."/>
            <person name="Walk T."/>
            <person name="White J."/>
            <person name="Yandava C."/>
            <person name="Haas B."/>
            <person name="Nusbaum C."/>
            <person name="Birren B."/>
        </authorList>
    </citation>
    <scope>NUCLEOTIDE SEQUENCE [LARGE SCALE GENOMIC DNA]</scope>
    <source>
        <strain evidence="5">R3-111a-1</strain>
    </source>
</reference>
<feature type="coiled-coil region" evidence="1">
    <location>
        <begin position="422"/>
        <end position="459"/>
    </location>
</feature>
<accession>J3NFY6</accession>
<keyword evidence="5" id="KW-1185">Reference proteome</keyword>
<reference evidence="3" key="2">
    <citation type="submission" date="2010-07" db="EMBL/GenBank/DDBJ databases">
        <authorList>
            <consortium name="The Broad Institute Genome Sequencing Platform"/>
            <consortium name="Broad Institute Genome Sequencing Center for Infectious Disease"/>
            <person name="Ma L.-J."/>
            <person name="Dead R."/>
            <person name="Young S."/>
            <person name="Zeng Q."/>
            <person name="Koehrsen M."/>
            <person name="Alvarado L."/>
            <person name="Berlin A."/>
            <person name="Chapman S.B."/>
            <person name="Chen Z."/>
            <person name="Freedman E."/>
            <person name="Gellesch M."/>
            <person name="Goldberg J."/>
            <person name="Griggs A."/>
            <person name="Gujja S."/>
            <person name="Heilman E.R."/>
            <person name="Heiman D."/>
            <person name="Hepburn T."/>
            <person name="Howarth C."/>
            <person name="Jen D."/>
            <person name="Larson L."/>
            <person name="Mehta T."/>
            <person name="Neiman D."/>
            <person name="Pearson M."/>
            <person name="Roberts A."/>
            <person name="Saif S."/>
            <person name="Shea T."/>
            <person name="Shenoy N."/>
            <person name="Sisk P."/>
            <person name="Stolte C."/>
            <person name="Sykes S."/>
            <person name="Walk T."/>
            <person name="White J."/>
            <person name="Yandava C."/>
            <person name="Haas B."/>
            <person name="Nusbaum C."/>
            <person name="Birren B."/>
        </authorList>
    </citation>
    <scope>NUCLEOTIDE SEQUENCE</scope>
    <source>
        <strain evidence="3">R3-111a-1</strain>
    </source>
</reference>
<feature type="compositionally biased region" description="Polar residues" evidence="2">
    <location>
        <begin position="26"/>
        <end position="38"/>
    </location>
</feature>
<evidence type="ECO:0000313" key="3">
    <source>
        <dbReference type="EMBL" id="EJT80176.1"/>
    </source>
</evidence>
<protein>
    <submittedName>
        <fullName evidence="3 4">Uncharacterized protein</fullName>
    </submittedName>
</protein>
<feature type="region of interest" description="Disordered" evidence="2">
    <location>
        <begin position="773"/>
        <end position="794"/>
    </location>
</feature>
<dbReference type="HOGENOM" id="CLU_316423_0_0_1"/>
<reference evidence="4" key="5">
    <citation type="submission" date="2018-04" db="UniProtKB">
        <authorList>
            <consortium name="EnsemblFungi"/>
        </authorList>
    </citation>
    <scope>IDENTIFICATION</scope>
    <source>
        <strain evidence="4">R3-111a-1</strain>
    </source>
</reference>
<feature type="region of interest" description="Disordered" evidence="2">
    <location>
        <begin position="612"/>
        <end position="640"/>
    </location>
</feature>